<keyword evidence="10" id="KW-1185">Reference proteome</keyword>
<dbReference type="Pfam" id="PF01979">
    <property type="entry name" value="Amidohydro_1"/>
    <property type="match status" value="1"/>
</dbReference>
<evidence type="ECO:0000256" key="6">
    <source>
        <dbReference type="ARBA" id="ARBA00023004"/>
    </source>
</evidence>
<feature type="binding site" evidence="7">
    <location>
        <position position="75"/>
    </location>
    <ligand>
        <name>Zn(2+)</name>
        <dbReference type="ChEBI" id="CHEBI:29105"/>
    </ligand>
</feature>
<keyword evidence="2 7" id="KW-0479">Metal-binding</keyword>
<comment type="subcellular location">
    <subcellularLocation>
        <location evidence="7">Cytoplasm</location>
    </subcellularLocation>
</comment>
<evidence type="ECO:0000256" key="1">
    <source>
        <dbReference type="ARBA" id="ARBA00012864"/>
    </source>
</evidence>
<feature type="binding site" evidence="7">
    <location>
        <position position="145"/>
    </location>
    <ligand>
        <name>4-imidazolone-5-propanoate</name>
        <dbReference type="ChEBI" id="CHEBI:77893"/>
    </ligand>
</feature>
<dbReference type="Gene3D" id="2.30.40.10">
    <property type="entry name" value="Urease, subunit C, domain 1"/>
    <property type="match status" value="1"/>
</dbReference>
<organism evidence="9 10">
    <name type="scientific">Caldovatus sediminis</name>
    <dbReference type="NCBI Taxonomy" id="2041189"/>
    <lineage>
        <taxon>Bacteria</taxon>
        <taxon>Pseudomonadati</taxon>
        <taxon>Pseudomonadota</taxon>
        <taxon>Alphaproteobacteria</taxon>
        <taxon>Acetobacterales</taxon>
        <taxon>Roseomonadaceae</taxon>
        <taxon>Caldovatus</taxon>
    </lineage>
</organism>
<dbReference type="PANTHER" id="PTHR42752">
    <property type="entry name" value="IMIDAZOLONEPROPIONASE"/>
    <property type="match status" value="1"/>
</dbReference>
<evidence type="ECO:0000313" key="9">
    <source>
        <dbReference type="EMBL" id="GGG29828.1"/>
    </source>
</evidence>
<dbReference type="HAMAP" id="MF_00372">
    <property type="entry name" value="HutI"/>
    <property type="match status" value="1"/>
</dbReference>
<dbReference type="GO" id="GO:0005737">
    <property type="term" value="C:cytoplasm"/>
    <property type="evidence" value="ECO:0007669"/>
    <property type="project" value="UniProtKB-SubCell"/>
</dbReference>
<dbReference type="NCBIfam" id="TIGR01224">
    <property type="entry name" value="hutI"/>
    <property type="match status" value="1"/>
</dbReference>
<keyword evidence="5 7" id="KW-0862">Zinc</keyword>
<comment type="caution">
    <text evidence="9">The sequence shown here is derived from an EMBL/GenBank/DDBJ whole genome shotgun (WGS) entry which is preliminary data.</text>
</comment>
<feature type="binding site" evidence="7">
    <location>
        <position position="324"/>
    </location>
    <ligand>
        <name>4-imidazolone-5-propanoate</name>
        <dbReference type="ChEBI" id="CHEBI:77893"/>
    </ligand>
</feature>
<evidence type="ECO:0000313" key="10">
    <source>
        <dbReference type="Proteomes" id="UP000597507"/>
    </source>
</evidence>
<evidence type="ECO:0000256" key="3">
    <source>
        <dbReference type="ARBA" id="ARBA00022801"/>
    </source>
</evidence>
<dbReference type="Gene3D" id="3.20.20.140">
    <property type="entry name" value="Metal-dependent hydrolases"/>
    <property type="match status" value="1"/>
</dbReference>
<dbReference type="InterPro" id="IPR011059">
    <property type="entry name" value="Metal-dep_hydrolase_composite"/>
</dbReference>
<dbReference type="InterPro" id="IPR005920">
    <property type="entry name" value="HutI"/>
</dbReference>
<reference evidence="9 10" key="1">
    <citation type="journal article" date="2014" name="Int. J. Syst. Evol. Microbiol.">
        <title>Complete genome sequence of Corynebacterium casei LMG S-19264T (=DSM 44701T), isolated from a smear-ripened cheese.</title>
        <authorList>
            <consortium name="US DOE Joint Genome Institute (JGI-PGF)"/>
            <person name="Walter F."/>
            <person name="Albersmeier A."/>
            <person name="Kalinowski J."/>
            <person name="Ruckert C."/>
        </authorList>
    </citation>
    <scope>NUCLEOTIDE SEQUENCE [LARGE SCALE GENOMIC DNA]</scope>
    <source>
        <strain evidence="9 10">CGMCC 1.16330</strain>
    </source>
</reference>
<keyword evidence="3 7" id="KW-0378">Hydrolase</keyword>
<gene>
    <name evidence="7 9" type="primary">hutI</name>
    <name evidence="9" type="ORF">GCM10010964_17150</name>
</gene>
<evidence type="ECO:0000256" key="7">
    <source>
        <dbReference type="HAMAP-Rule" id="MF_00372"/>
    </source>
</evidence>
<feature type="binding site" evidence="7">
    <location>
        <position position="82"/>
    </location>
    <ligand>
        <name>4-imidazolone-5-propanoate</name>
        <dbReference type="ChEBI" id="CHEBI:77893"/>
    </ligand>
</feature>
<dbReference type="SUPFAM" id="SSF51556">
    <property type="entry name" value="Metallo-dependent hydrolases"/>
    <property type="match status" value="1"/>
</dbReference>
<dbReference type="GO" id="GO:0050480">
    <property type="term" value="F:imidazolonepropionase activity"/>
    <property type="evidence" value="ECO:0007669"/>
    <property type="project" value="UniProtKB-UniRule"/>
</dbReference>
<protein>
    <recommendedName>
        <fullName evidence="1 7">Imidazolonepropionase</fullName>
        <ecNumber evidence="1 7">3.5.2.7</ecNumber>
    </recommendedName>
    <alternativeName>
        <fullName evidence="7">Imidazolone-5-propionate hydrolase</fullName>
    </alternativeName>
</protein>
<proteinExistence type="inferred from homology"/>
<dbReference type="InterPro" id="IPR006680">
    <property type="entry name" value="Amidohydro-rel"/>
</dbReference>
<keyword evidence="7" id="KW-0963">Cytoplasm</keyword>
<keyword evidence="4 7" id="KW-0369">Histidine metabolism</keyword>
<dbReference type="GO" id="GO:0019557">
    <property type="term" value="P:L-histidine catabolic process to glutamate and formate"/>
    <property type="evidence" value="ECO:0007669"/>
    <property type="project" value="UniProtKB-UniPathway"/>
</dbReference>
<feature type="binding site" evidence="7">
    <location>
        <position position="145"/>
    </location>
    <ligand>
        <name>N-formimidoyl-L-glutamate</name>
        <dbReference type="ChEBI" id="CHEBI:58928"/>
    </ligand>
</feature>
<name>A0A8J3EC45_9PROT</name>
<dbReference type="GO" id="GO:0019556">
    <property type="term" value="P:L-histidine catabolic process to glutamate and formamide"/>
    <property type="evidence" value="ECO:0007669"/>
    <property type="project" value="UniProtKB-UniRule"/>
</dbReference>
<evidence type="ECO:0000256" key="5">
    <source>
        <dbReference type="ARBA" id="ARBA00022833"/>
    </source>
</evidence>
<feature type="binding site" evidence="7">
    <location>
        <position position="244"/>
    </location>
    <ligand>
        <name>Zn(2+)</name>
        <dbReference type="ChEBI" id="CHEBI:29105"/>
    </ligand>
</feature>
<dbReference type="UniPathway" id="UPA00379">
    <property type="reaction ID" value="UER00551"/>
</dbReference>
<accession>A0A8J3EC45</accession>
<sequence>MPGARFDRVWLNARLATMDGPPGDPLGAIEDGALAARDGRIAWLGRRADLPGPAAQTTDCRGAWILPGLIDCHTHLVFAGDRAAEFERRLAGASYEEIAKAGGGILATVRATREAEEDRLLRAAEPRLRALMAEGVTTVEIKSGYGLDLATELRQLRVARRLAAEEPVSVATTLLAAHATPPEYAGRRADYAAHVAREIVPAAAASGLADAVDAFLDSAIAFTAEETAQVLDAARAHGLPVKLHADQLRDDGGAALAARHGALSADHLEYASPEGLAAMARAGTVGVLLPGAFHFLGERRRPDIAAMRAAGLRLAVATDMNPGSSPALSLLLMLNLACTLFRLTVAEALLGVTRHAAAALGLDDRGRLAPGLRCDLALYRIGRPAELCYWIGGNPCVGRVVGGR</sequence>
<evidence type="ECO:0000256" key="4">
    <source>
        <dbReference type="ARBA" id="ARBA00022808"/>
    </source>
</evidence>
<feature type="domain" description="Amidohydrolase-related" evidence="8">
    <location>
        <begin position="64"/>
        <end position="378"/>
    </location>
</feature>
<dbReference type="EMBL" id="BMKS01000004">
    <property type="protein sequence ID" value="GGG29828.1"/>
    <property type="molecule type" value="Genomic_DNA"/>
</dbReference>
<dbReference type="AlphaFoldDB" id="A0A8J3EC45"/>
<feature type="binding site" evidence="7">
    <location>
        <position position="178"/>
    </location>
    <ligand>
        <name>4-imidazolone-5-propanoate</name>
        <dbReference type="ChEBI" id="CHEBI:77893"/>
    </ligand>
</feature>
<comment type="pathway">
    <text evidence="7">Amino-acid degradation; L-histidine degradation into L-glutamate; N-formimidoyl-L-glutamate from L-histidine: step 3/3.</text>
</comment>
<evidence type="ECO:0000256" key="2">
    <source>
        <dbReference type="ARBA" id="ARBA00022723"/>
    </source>
</evidence>
<comment type="similarity">
    <text evidence="7">Belongs to the metallo-dependent hydrolases superfamily. HutI family.</text>
</comment>
<comment type="function">
    <text evidence="7">Catalyzes the hydrolytic cleavage of the carbon-nitrogen bond in imidazolone-5-propanoate to yield N-formimidoyl-L-glutamate. It is the third step in the universal histidine degradation pathway.</text>
</comment>
<feature type="binding site" evidence="7">
    <location>
        <position position="319"/>
    </location>
    <ligand>
        <name>Zn(2+)</name>
        <dbReference type="ChEBI" id="CHEBI:29105"/>
    </ligand>
</feature>
<keyword evidence="6 7" id="KW-0408">Iron</keyword>
<comment type="cofactor">
    <cofactor evidence="7">
        <name>Zn(2+)</name>
        <dbReference type="ChEBI" id="CHEBI:29105"/>
    </cofactor>
    <cofactor evidence="7">
        <name>Fe(3+)</name>
        <dbReference type="ChEBI" id="CHEBI:29034"/>
    </cofactor>
    <text evidence="7">Binds 1 zinc or iron ion per subunit.</text>
</comment>
<dbReference type="PANTHER" id="PTHR42752:SF1">
    <property type="entry name" value="IMIDAZOLONEPROPIONASE-RELATED"/>
    <property type="match status" value="1"/>
</dbReference>
<dbReference type="InterPro" id="IPR032466">
    <property type="entry name" value="Metal_Hydrolase"/>
</dbReference>
<dbReference type="GO" id="GO:0005506">
    <property type="term" value="F:iron ion binding"/>
    <property type="evidence" value="ECO:0007669"/>
    <property type="project" value="UniProtKB-UniRule"/>
</dbReference>
<dbReference type="EC" id="3.5.2.7" evidence="1 7"/>
<feature type="binding site" evidence="7">
    <location>
        <position position="75"/>
    </location>
    <ligand>
        <name>Fe(3+)</name>
        <dbReference type="ChEBI" id="CHEBI:29034"/>
    </ligand>
</feature>
<dbReference type="FunFam" id="3.20.20.140:FF:000007">
    <property type="entry name" value="Imidazolonepropionase"/>
    <property type="match status" value="1"/>
</dbReference>
<feature type="binding site" evidence="7">
    <location>
        <position position="319"/>
    </location>
    <ligand>
        <name>Fe(3+)</name>
        <dbReference type="ChEBI" id="CHEBI:29034"/>
    </ligand>
</feature>
<dbReference type="Proteomes" id="UP000597507">
    <property type="component" value="Unassembled WGS sequence"/>
</dbReference>
<evidence type="ECO:0000259" key="8">
    <source>
        <dbReference type="Pfam" id="PF01979"/>
    </source>
</evidence>
<feature type="binding site" evidence="7">
    <location>
        <position position="247"/>
    </location>
    <ligand>
        <name>4-imidazolone-5-propanoate</name>
        <dbReference type="ChEBI" id="CHEBI:77893"/>
    </ligand>
</feature>
<dbReference type="GO" id="GO:0008270">
    <property type="term" value="F:zinc ion binding"/>
    <property type="evidence" value="ECO:0007669"/>
    <property type="project" value="UniProtKB-UniRule"/>
</dbReference>
<feature type="binding site" evidence="7">
    <location>
        <position position="323"/>
    </location>
    <ligand>
        <name>N-formimidoyl-L-glutamate</name>
        <dbReference type="ChEBI" id="CHEBI:58928"/>
    </ligand>
</feature>
<comment type="catalytic activity">
    <reaction evidence="7">
        <text>4-imidazolone-5-propanoate + H2O = N-formimidoyl-L-glutamate</text>
        <dbReference type="Rhea" id="RHEA:23660"/>
        <dbReference type="ChEBI" id="CHEBI:15377"/>
        <dbReference type="ChEBI" id="CHEBI:58928"/>
        <dbReference type="ChEBI" id="CHEBI:77893"/>
        <dbReference type="EC" id="3.5.2.7"/>
    </reaction>
</comment>
<dbReference type="SUPFAM" id="SSF51338">
    <property type="entry name" value="Composite domain of metallo-dependent hydrolases"/>
    <property type="match status" value="1"/>
</dbReference>
<feature type="binding site" evidence="7">
    <location>
        <position position="321"/>
    </location>
    <ligand>
        <name>N-formimidoyl-L-glutamate</name>
        <dbReference type="ChEBI" id="CHEBI:58928"/>
    </ligand>
</feature>
<feature type="binding site" evidence="7">
    <location>
        <position position="73"/>
    </location>
    <ligand>
        <name>Fe(3+)</name>
        <dbReference type="ChEBI" id="CHEBI:29034"/>
    </ligand>
</feature>
<feature type="binding site" evidence="7">
    <location>
        <position position="73"/>
    </location>
    <ligand>
        <name>Zn(2+)</name>
        <dbReference type="ChEBI" id="CHEBI:29105"/>
    </ligand>
</feature>
<feature type="binding site" evidence="7">
    <location>
        <position position="244"/>
    </location>
    <ligand>
        <name>Fe(3+)</name>
        <dbReference type="ChEBI" id="CHEBI:29034"/>
    </ligand>
</feature>